<dbReference type="InterPro" id="IPR011853">
    <property type="entry name" value="TRAP_DctM-Dct_fused"/>
</dbReference>
<evidence type="ECO:0000313" key="3">
    <source>
        <dbReference type="EMBL" id="AQS54662.1"/>
    </source>
</evidence>
<dbReference type="EMBL" id="CP019699">
    <property type="protein sequence ID" value="AQS54662.1"/>
    <property type="molecule type" value="Genomic_DNA"/>
</dbReference>
<keyword evidence="1" id="KW-0812">Transmembrane</keyword>
<keyword evidence="1" id="KW-1133">Transmembrane helix</keyword>
<accession>A0A1U9K3P4</accession>
<dbReference type="STRING" id="1471761.B0W44_01555"/>
<feature type="transmembrane region" description="Helical" evidence="1">
    <location>
        <begin position="505"/>
        <end position="528"/>
    </location>
</feature>
<dbReference type="AlphaFoldDB" id="A0A1U9K3P4"/>
<keyword evidence="1" id="KW-0472">Membrane</keyword>
<feature type="transmembrane region" description="Helical" evidence="1">
    <location>
        <begin position="420"/>
        <end position="445"/>
    </location>
</feature>
<feature type="transmembrane region" description="Helical" evidence="1">
    <location>
        <begin position="30"/>
        <end position="48"/>
    </location>
</feature>
<feature type="transmembrane region" description="Helical" evidence="1">
    <location>
        <begin position="89"/>
        <end position="107"/>
    </location>
</feature>
<reference evidence="3 4" key="1">
    <citation type="journal article" date="2015" name="Int. J. Syst. Evol. Microbiol.">
        <title>Novibacillus thermophilus gen. nov., sp. nov., a Gram-staining-negative and moderately thermophilic member of the family Thermoactinomycetaceae.</title>
        <authorList>
            <person name="Yang G."/>
            <person name="Chen J."/>
            <person name="Zhou S."/>
        </authorList>
    </citation>
    <scope>NUCLEOTIDE SEQUENCE [LARGE SCALE GENOMIC DNA]</scope>
    <source>
        <strain evidence="3 4">SG-1</strain>
    </source>
</reference>
<feature type="transmembrane region" description="Helical" evidence="1">
    <location>
        <begin position="540"/>
        <end position="558"/>
    </location>
</feature>
<feature type="transmembrane region" description="Helical" evidence="1">
    <location>
        <begin position="570"/>
        <end position="588"/>
    </location>
</feature>
<sequence>MRPTSQSVERTAILERYDRESKYRVFETKCPARIVSVLAVGLSMYHLYTSAYPVFNTHPHRAVHVAVMLALVFLLYPMTHKSSRKKLPWYDGVLAVLGLITGLYIVVEYAGIVQRGTTLYNGMDLVLSAVVLILVLEAARRVVGWGLPILAVLFVLYAVFGRDVPVSVFAHRGYSFEDTIAYMFMGLEGIYGTAIGVSATYIFLFILFGAILSKSGMGQFFNDLALAIAGSSKGGPAKVAVLASGFMGSINGSAIANVVSTGAFTIPMMRKIGYHREFAGAVESSASVGGQVLPPVMGAAAFIMAETLGMSYSAIALAGLLPALLYYLSVMTQVHLRADRLGLTGIPRKDIPRVKEVVKERGHLLVPLLFLIYMLFFSKATILFSAFWTIMVTVVVAQLRSTTRMSVRDFVEALEQGARSAIGVAMACAAVGIIVGVAALTGFGLNLANAIIAFGGGSLFLTLVLAMIASIVLGMGVPSIPAYVITVTMAAPVLVRMGIEPLVAHMFVFYFGIFANVTPPVALAAFAASGISGGNPMRTGFQAVKLAVAGFVVPYMFVFSNELLLLDTHWTEGIAVVLTSVLGVLMLGTAVEGYLLTRVPLLLRLTLAISALLLIQPNGLTDTLGVVIVLGTLWWQWRRRQKHIDASSA</sequence>
<dbReference type="RefSeq" id="WP_228441368.1">
    <property type="nucleotide sequence ID" value="NZ_CP019699.1"/>
</dbReference>
<evidence type="ECO:0000256" key="1">
    <source>
        <dbReference type="SAM" id="Phobius"/>
    </source>
</evidence>
<feature type="transmembrane region" description="Helical" evidence="1">
    <location>
        <begin position="310"/>
        <end position="328"/>
    </location>
</feature>
<evidence type="ECO:0000313" key="4">
    <source>
        <dbReference type="Proteomes" id="UP000188603"/>
    </source>
</evidence>
<dbReference type="Pfam" id="PF06808">
    <property type="entry name" value="DctM"/>
    <property type="match status" value="1"/>
</dbReference>
<proteinExistence type="predicted"/>
<dbReference type="InterPro" id="IPR010656">
    <property type="entry name" value="DctM"/>
</dbReference>
<organism evidence="3 4">
    <name type="scientific">Novibacillus thermophilus</name>
    <dbReference type="NCBI Taxonomy" id="1471761"/>
    <lineage>
        <taxon>Bacteria</taxon>
        <taxon>Bacillati</taxon>
        <taxon>Bacillota</taxon>
        <taxon>Bacilli</taxon>
        <taxon>Bacillales</taxon>
        <taxon>Thermoactinomycetaceae</taxon>
        <taxon>Novibacillus</taxon>
    </lineage>
</organism>
<feature type="transmembrane region" description="Helical" evidence="1">
    <location>
        <begin position="451"/>
        <end position="473"/>
    </location>
</feature>
<feature type="transmembrane region" description="Helical" evidence="1">
    <location>
        <begin position="143"/>
        <end position="160"/>
    </location>
</feature>
<feature type="domain" description="TRAP C4-dicarboxylate transport system permease DctM subunit" evidence="2">
    <location>
        <begin position="130"/>
        <end position="567"/>
    </location>
</feature>
<feature type="transmembrane region" description="Helical" evidence="1">
    <location>
        <begin position="119"/>
        <end position="136"/>
    </location>
</feature>
<protein>
    <submittedName>
        <fullName evidence="3">C4-dicarboxylate ABC transporter permease</fullName>
    </submittedName>
</protein>
<feature type="transmembrane region" description="Helical" evidence="1">
    <location>
        <begin position="620"/>
        <end position="637"/>
    </location>
</feature>
<feature type="transmembrane region" description="Helical" evidence="1">
    <location>
        <begin position="180"/>
        <end position="212"/>
    </location>
</feature>
<gene>
    <name evidence="3" type="ORF">B0W44_01555</name>
</gene>
<feature type="transmembrane region" description="Helical" evidence="1">
    <location>
        <begin position="480"/>
        <end position="499"/>
    </location>
</feature>
<keyword evidence="4" id="KW-1185">Reference proteome</keyword>
<dbReference type="PANTHER" id="PTHR43849">
    <property type="entry name" value="BLL3936 PROTEIN"/>
    <property type="match status" value="1"/>
</dbReference>
<feature type="transmembrane region" description="Helical" evidence="1">
    <location>
        <begin position="60"/>
        <end position="77"/>
    </location>
</feature>
<dbReference type="PANTHER" id="PTHR43849:SF2">
    <property type="entry name" value="BLL3936 PROTEIN"/>
    <property type="match status" value="1"/>
</dbReference>
<dbReference type="NCBIfam" id="TIGR02123">
    <property type="entry name" value="TRAP_fused"/>
    <property type="match status" value="1"/>
</dbReference>
<dbReference type="Proteomes" id="UP000188603">
    <property type="component" value="Chromosome"/>
</dbReference>
<name>A0A1U9K3P4_9BACL</name>
<dbReference type="KEGG" id="ntr:B0W44_01555"/>
<evidence type="ECO:0000259" key="2">
    <source>
        <dbReference type="Pfam" id="PF06808"/>
    </source>
</evidence>